<dbReference type="PANTHER" id="PTHR24064">
    <property type="entry name" value="SOLUTE CARRIER FAMILY 22 MEMBER"/>
    <property type="match status" value="1"/>
</dbReference>
<protein>
    <submittedName>
        <fullName evidence="6">Uncharacterized protein</fullName>
    </submittedName>
</protein>
<feature type="transmembrane region" description="Helical" evidence="5">
    <location>
        <begin position="296"/>
        <end position="314"/>
    </location>
</feature>
<comment type="caution">
    <text evidence="6">The sequence shown here is derived from an EMBL/GenBank/DDBJ whole genome shotgun (WGS) entry which is preliminary data.</text>
</comment>
<comment type="subcellular location">
    <subcellularLocation>
        <location evidence="1">Membrane</location>
        <topology evidence="1">Multi-pass membrane protein</topology>
    </subcellularLocation>
</comment>
<gene>
    <name evidence="6" type="ORF">NQ317_006773</name>
</gene>
<feature type="transmembrane region" description="Helical" evidence="5">
    <location>
        <begin position="233"/>
        <end position="255"/>
    </location>
</feature>
<keyword evidence="4 5" id="KW-0472">Membrane</keyword>
<feature type="transmembrane region" description="Helical" evidence="5">
    <location>
        <begin position="320"/>
        <end position="342"/>
    </location>
</feature>
<dbReference type="Pfam" id="PF07690">
    <property type="entry name" value="MFS_1"/>
    <property type="match status" value="1"/>
</dbReference>
<evidence type="ECO:0000313" key="7">
    <source>
        <dbReference type="Proteomes" id="UP001162164"/>
    </source>
</evidence>
<feature type="transmembrane region" description="Helical" evidence="5">
    <location>
        <begin position="119"/>
        <end position="142"/>
    </location>
</feature>
<feature type="transmembrane region" description="Helical" evidence="5">
    <location>
        <begin position="60"/>
        <end position="79"/>
    </location>
</feature>
<dbReference type="InterPro" id="IPR036259">
    <property type="entry name" value="MFS_trans_sf"/>
</dbReference>
<sequence>MGKSLFDSSVLDNILIQLGDFGKYQLYIFSLICVAIIFNAAVVVDYVFRAMNLDYRYGRKVVLIWGMVLCATCGLIRTLMPSYEWFLFAEFLNAAFGSGIYMCGFVLGVELVGPKNRVLTSIILSSCFTLGEVFVAVSAWIVKSWKHLSLIVYLPSLFVILFHWIIPESVRWNLSKGKVEEAKATLRQAAKTNGVTLSDETLIMLCVGNCKKVPEIVQHEKNPLKKVLKSTKLILRTLNCCFIWTTTTFLFYGLSWNAVILAAGNNYLNFILTALIELPGYVICNYSLVSFGRKKSLSVSYLITGVSCLSFIFAPESHTIKMVLYLTGKFGATAAFTSLYVLTSEMFPTSVRHTLMGLCSTVGRLGSMVAPQIPLLAQLWIPLPLACFAVMSFSAGLLSLLFPETLNIKLPDTIEEAENICRLPKETPT</sequence>
<dbReference type="Gene3D" id="1.20.1250.20">
    <property type="entry name" value="MFS general substrate transporter like domains"/>
    <property type="match status" value="1"/>
</dbReference>
<evidence type="ECO:0000256" key="4">
    <source>
        <dbReference type="ARBA" id="ARBA00023136"/>
    </source>
</evidence>
<accession>A0ABQ9JMK6</accession>
<feature type="transmembrane region" description="Helical" evidence="5">
    <location>
        <begin position="267"/>
        <end position="289"/>
    </location>
</feature>
<keyword evidence="3 5" id="KW-1133">Transmembrane helix</keyword>
<feature type="transmembrane region" description="Helical" evidence="5">
    <location>
        <begin position="85"/>
        <end position="107"/>
    </location>
</feature>
<evidence type="ECO:0000256" key="3">
    <source>
        <dbReference type="ARBA" id="ARBA00022989"/>
    </source>
</evidence>
<evidence type="ECO:0000256" key="2">
    <source>
        <dbReference type="ARBA" id="ARBA00022692"/>
    </source>
</evidence>
<proteinExistence type="predicted"/>
<feature type="transmembrane region" description="Helical" evidence="5">
    <location>
        <begin position="26"/>
        <end position="48"/>
    </location>
</feature>
<dbReference type="CDD" id="cd17317">
    <property type="entry name" value="MFS_SLC22"/>
    <property type="match status" value="1"/>
</dbReference>
<keyword evidence="2 5" id="KW-0812">Transmembrane</keyword>
<evidence type="ECO:0000313" key="6">
    <source>
        <dbReference type="EMBL" id="KAJ8979459.1"/>
    </source>
</evidence>
<feature type="transmembrane region" description="Helical" evidence="5">
    <location>
        <begin position="354"/>
        <end position="373"/>
    </location>
</feature>
<evidence type="ECO:0000256" key="1">
    <source>
        <dbReference type="ARBA" id="ARBA00004141"/>
    </source>
</evidence>
<dbReference type="SUPFAM" id="SSF103473">
    <property type="entry name" value="MFS general substrate transporter"/>
    <property type="match status" value="1"/>
</dbReference>
<dbReference type="EMBL" id="JAPWTJ010000338">
    <property type="protein sequence ID" value="KAJ8979459.1"/>
    <property type="molecule type" value="Genomic_DNA"/>
</dbReference>
<keyword evidence="7" id="KW-1185">Reference proteome</keyword>
<evidence type="ECO:0000256" key="5">
    <source>
        <dbReference type="SAM" id="Phobius"/>
    </source>
</evidence>
<dbReference type="Proteomes" id="UP001162164">
    <property type="component" value="Unassembled WGS sequence"/>
</dbReference>
<organism evidence="6 7">
    <name type="scientific">Molorchus minor</name>
    <dbReference type="NCBI Taxonomy" id="1323400"/>
    <lineage>
        <taxon>Eukaryota</taxon>
        <taxon>Metazoa</taxon>
        <taxon>Ecdysozoa</taxon>
        <taxon>Arthropoda</taxon>
        <taxon>Hexapoda</taxon>
        <taxon>Insecta</taxon>
        <taxon>Pterygota</taxon>
        <taxon>Neoptera</taxon>
        <taxon>Endopterygota</taxon>
        <taxon>Coleoptera</taxon>
        <taxon>Polyphaga</taxon>
        <taxon>Cucujiformia</taxon>
        <taxon>Chrysomeloidea</taxon>
        <taxon>Cerambycidae</taxon>
        <taxon>Lamiinae</taxon>
        <taxon>Monochamini</taxon>
        <taxon>Molorchus</taxon>
    </lineage>
</organism>
<dbReference type="InterPro" id="IPR011701">
    <property type="entry name" value="MFS"/>
</dbReference>
<name>A0ABQ9JMK6_9CUCU</name>
<feature type="transmembrane region" description="Helical" evidence="5">
    <location>
        <begin position="148"/>
        <end position="166"/>
    </location>
</feature>
<feature type="transmembrane region" description="Helical" evidence="5">
    <location>
        <begin position="379"/>
        <end position="402"/>
    </location>
</feature>
<reference evidence="6" key="1">
    <citation type="journal article" date="2023" name="Insect Mol. Biol.">
        <title>Genome sequencing provides insights into the evolution of gene families encoding plant cell wall-degrading enzymes in longhorned beetles.</title>
        <authorList>
            <person name="Shin N.R."/>
            <person name="Okamura Y."/>
            <person name="Kirsch R."/>
            <person name="Pauchet Y."/>
        </authorList>
    </citation>
    <scope>NUCLEOTIDE SEQUENCE</scope>
    <source>
        <strain evidence="6">MMC_N1</strain>
    </source>
</reference>